<evidence type="ECO:0008006" key="3">
    <source>
        <dbReference type="Google" id="ProtNLM"/>
    </source>
</evidence>
<dbReference type="AlphaFoldDB" id="A0A395W5U7"/>
<dbReference type="GeneID" id="66579853"/>
<dbReference type="RefSeq" id="WP_118325425.1">
    <property type="nucleotide sequence ID" value="NZ_QRYH01000014.1"/>
</dbReference>
<proteinExistence type="predicted"/>
<accession>A0A395W5U7</accession>
<organism evidence="1 2">
    <name type="scientific">Holdemanella biformis</name>
    <dbReference type="NCBI Taxonomy" id="1735"/>
    <lineage>
        <taxon>Bacteria</taxon>
        <taxon>Bacillati</taxon>
        <taxon>Bacillota</taxon>
        <taxon>Erysipelotrichia</taxon>
        <taxon>Erysipelotrichales</taxon>
        <taxon>Erysipelotrichaceae</taxon>
        <taxon>Holdemanella</taxon>
    </lineage>
</organism>
<evidence type="ECO:0000313" key="1">
    <source>
        <dbReference type="EMBL" id="RGU90767.1"/>
    </source>
</evidence>
<gene>
    <name evidence="1" type="ORF">DWW32_08200</name>
</gene>
<reference evidence="1 2" key="1">
    <citation type="submission" date="2018-08" db="EMBL/GenBank/DDBJ databases">
        <title>A genome reference for cultivated species of the human gut microbiota.</title>
        <authorList>
            <person name="Zou Y."/>
            <person name="Xue W."/>
            <person name="Luo G."/>
        </authorList>
    </citation>
    <scope>NUCLEOTIDE SEQUENCE [LARGE SCALE GENOMIC DNA]</scope>
    <source>
        <strain evidence="1 2">AF15-20</strain>
    </source>
</reference>
<dbReference type="EMBL" id="QRYQ01000015">
    <property type="protein sequence ID" value="RGU90767.1"/>
    <property type="molecule type" value="Genomic_DNA"/>
</dbReference>
<sequence length="97" mass="11042">MIENFGTGIPRTIESYSNYNVKPEFKATENFFIVTLPNLNYGNNFVTDPITDPISNLGLEILKCLKIFPGLNTLQIVEKISHEDPLITRDKVKNELK</sequence>
<evidence type="ECO:0000313" key="2">
    <source>
        <dbReference type="Proteomes" id="UP000265489"/>
    </source>
</evidence>
<dbReference type="Proteomes" id="UP000265489">
    <property type="component" value="Unassembled WGS sequence"/>
</dbReference>
<comment type="caution">
    <text evidence="1">The sequence shown here is derived from an EMBL/GenBank/DDBJ whole genome shotgun (WGS) entry which is preliminary data.</text>
</comment>
<protein>
    <recommendedName>
        <fullName evidence="3">ATP-dependent DNA helicase RecG C-terminal domain-containing protein</fullName>
    </recommendedName>
</protein>
<name>A0A395W5U7_9FIRM</name>